<dbReference type="InterPro" id="IPR014048">
    <property type="entry name" value="MethylDNA_cys_MeTrfase_DNA-bd"/>
</dbReference>
<accession>A0ABS9D3L6</accession>
<organism evidence="3 4">
    <name type="scientific">Paraglaciecola algarum</name>
    <dbReference type="NCBI Taxonomy" id="3050085"/>
    <lineage>
        <taxon>Bacteria</taxon>
        <taxon>Pseudomonadati</taxon>
        <taxon>Pseudomonadota</taxon>
        <taxon>Gammaproteobacteria</taxon>
        <taxon>Alteromonadales</taxon>
        <taxon>Alteromonadaceae</taxon>
        <taxon>Paraglaciecola</taxon>
    </lineage>
</organism>
<dbReference type="EMBL" id="JAKGAS010000002">
    <property type="protein sequence ID" value="MCF2947224.1"/>
    <property type="molecule type" value="Genomic_DNA"/>
</dbReference>
<dbReference type="SUPFAM" id="SSF46767">
    <property type="entry name" value="Methylated DNA-protein cysteine methyltransferase, C-terminal domain"/>
    <property type="match status" value="1"/>
</dbReference>
<evidence type="ECO:0000313" key="4">
    <source>
        <dbReference type="Proteomes" id="UP001521137"/>
    </source>
</evidence>
<dbReference type="InterPro" id="IPR036388">
    <property type="entry name" value="WH-like_DNA-bd_sf"/>
</dbReference>
<feature type="domain" description="Methylated-DNA-[protein]-cysteine S-methyltransferase DNA binding" evidence="2">
    <location>
        <begin position="7"/>
        <end position="87"/>
    </location>
</feature>
<dbReference type="CDD" id="cd06445">
    <property type="entry name" value="ATase"/>
    <property type="match status" value="1"/>
</dbReference>
<keyword evidence="4" id="KW-1185">Reference proteome</keyword>
<dbReference type="Pfam" id="PF01035">
    <property type="entry name" value="DNA_binding_1"/>
    <property type="match status" value="1"/>
</dbReference>
<protein>
    <submittedName>
        <fullName evidence="3">MGMT family protein</fullName>
    </submittedName>
</protein>
<dbReference type="RefSeq" id="WP_235310757.1">
    <property type="nucleotide sequence ID" value="NZ_JAKGAS010000002.1"/>
</dbReference>
<dbReference type="PANTHER" id="PTHR42942:SF1">
    <property type="entry name" value="ALKYLTRANSFERASE-LIKE PROTEIN 1"/>
    <property type="match status" value="1"/>
</dbReference>
<dbReference type="Proteomes" id="UP001521137">
    <property type="component" value="Unassembled WGS sequence"/>
</dbReference>
<dbReference type="PANTHER" id="PTHR42942">
    <property type="entry name" value="6-O-METHYLGUANINE DNA METHYLTRANSFERASE"/>
    <property type="match status" value="1"/>
</dbReference>
<dbReference type="Gene3D" id="1.10.10.10">
    <property type="entry name" value="Winged helix-like DNA-binding domain superfamily/Winged helix DNA-binding domain"/>
    <property type="match status" value="1"/>
</dbReference>
<evidence type="ECO:0000259" key="2">
    <source>
        <dbReference type="Pfam" id="PF01035"/>
    </source>
</evidence>
<dbReference type="InterPro" id="IPR052520">
    <property type="entry name" value="ATL_DNA_repair"/>
</dbReference>
<keyword evidence="1" id="KW-0227">DNA damage</keyword>
<evidence type="ECO:0000256" key="1">
    <source>
        <dbReference type="ARBA" id="ARBA00022763"/>
    </source>
</evidence>
<sequence>MIQVSHYQKIWHTVQLIPKGYVAGYGQIADLAGLPGRARMVGKSLGATPKGMFIPWFRVLRSNGQIAFPSGSELAAEQTGLLQQENVVVLNNRVKMKVFQWKPDLIEILSKLKY</sequence>
<name>A0ABS9D3L6_9ALTE</name>
<proteinExistence type="predicted"/>
<reference evidence="3 4" key="1">
    <citation type="submission" date="2022-01" db="EMBL/GenBank/DDBJ databases">
        <title>Paraglaciecola sp. G1-23.</title>
        <authorList>
            <person name="Jin M.S."/>
            <person name="Han D.M."/>
            <person name="Kim H.M."/>
            <person name="Jeon C.O."/>
        </authorList>
    </citation>
    <scope>NUCLEOTIDE SEQUENCE [LARGE SCALE GENOMIC DNA]</scope>
    <source>
        <strain evidence="3 4">G1-23</strain>
    </source>
</reference>
<gene>
    <name evidence="3" type="ORF">L0668_03835</name>
</gene>
<comment type="caution">
    <text evidence="3">The sequence shown here is derived from an EMBL/GenBank/DDBJ whole genome shotgun (WGS) entry which is preliminary data.</text>
</comment>
<evidence type="ECO:0000313" key="3">
    <source>
        <dbReference type="EMBL" id="MCF2947224.1"/>
    </source>
</evidence>
<dbReference type="InterPro" id="IPR036217">
    <property type="entry name" value="MethylDNA_cys_MeTrfase_DNAb"/>
</dbReference>